<dbReference type="Pfam" id="PF01663">
    <property type="entry name" value="Phosphodiest"/>
    <property type="match status" value="1"/>
</dbReference>
<evidence type="ECO:0000256" key="2">
    <source>
        <dbReference type="ARBA" id="ARBA00004687"/>
    </source>
</evidence>
<feature type="transmembrane region" description="Helical" evidence="14">
    <location>
        <begin position="454"/>
        <end position="476"/>
    </location>
</feature>
<feature type="transmembrane region" description="Helical" evidence="14">
    <location>
        <begin position="903"/>
        <end position="926"/>
    </location>
</feature>
<feature type="transmembrane region" description="Helical" evidence="14">
    <location>
        <begin position="556"/>
        <end position="576"/>
    </location>
</feature>
<feature type="transmembrane region" description="Helical" evidence="14">
    <location>
        <begin position="679"/>
        <end position="698"/>
    </location>
</feature>
<dbReference type="OrthoDB" id="2748310at2759"/>
<evidence type="ECO:0000313" key="17">
    <source>
        <dbReference type="Proteomes" id="UP000326924"/>
    </source>
</evidence>
<keyword evidence="17" id="KW-1185">Reference proteome</keyword>
<evidence type="ECO:0000256" key="10">
    <source>
        <dbReference type="ARBA" id="ARBA00023136"/>
    </source>
</evidence>
<dbReference type="FunCoup" id="A0A5J5F4A0">
    <property type="interactions" value="509"/>
</dbReference>
<dbReference type="PANTHER" id="PTHR12250">
    <property type="entry name" value="PHOSPHATIDYLINOSITOL GLYCAN, CLASS N"/>
    <property type="match status" value="1"/>
</dbReference>
<dbReference type="InterPro" id="IPR017852">
    <property type="entry name" value="GPI_EtnP_transferase_1_C"/>
</dbReference>
<feature type="transmembrane region" description="Helical" evidence="14">
    <location>
        <begin position="843"/>
        <end position="865"/>
    </location>
</feature>
<feature type="transmembrane region" description="Helical" evidence="14">
    <location>
        <begin position="582"/>
        <end position="602"/>
    </location>
</feature>
<sequence length="946" mass="105245">MARLGRLGFLAVGLIFHLIYIYSIFDIYFVSPIVSGMRPYHVDAPAPAKRLFLIVGDGLRADKCFQQHSDPDEPSATRYLAPFMRSKVLSEGTFGVSHTRVPTESRPGHVALIAGLYEDVSAVTTGWKLNPVNFDSVFNESRHTWSWGSPDILSMFQLGASDKSRVDAWTYDEEMEDYTQDATNLDIWVFDRVKAFFEDARRDSELHQLLQKDKLVFFLHLLGLDTTGHAYRPYSPEYLRNIKVVDQGVKEVHDMVEEFFGHDGKTAWVFTADHGMSDWGSHGDGHPDNTRTPLVAWGAGVKKPVLVDSLPAGSKTGHEDGFSSDWGLSSVRRNDVMQADVAALMAYLVGINFPVNSAGELPLDFLNADDETKAKAAWTNAQQILEMYRVKEEQKNATHINYKPYAPLADLSSQSVEIETLLAQGHHKEVIEKSMALIKTGIQGLRYLQTYDWLLLRTIVTLGYLGWIAFAFTTVIDQHVLHGAADAKRTVASTFLFSGVLVALYTLFFIQKSRPTYYAYAFFPVVFWEEVFVRRHCIAQGVKQLVREVPGGKSKYFWLAVQTLLGVALLEAIVLGYFHREVFSVCFVLAAFWPFFYGVKFVGRNKFLCALWPVCCFAMSCFTLLPVVKVESELQILIGGGLMFLMGVAYLIFGKILSDGVPAGQTLTSAVLLNGNGQILNRSIIGMQTGLILLSMLVTSSSLRSLQLKAGLPLGNQVLGWSILVLSLTLPFLHGLQPNSHWFHRLTIMFLTFAPVFVLLTISYEGLFYVTFALTLITWVVLESRLSPRNSHSTRSLRLSDLRTSLALTLLLQSAFFSTGNIASVSSFSLDSVYRLLPIFSPFAMGALLILKLMIPFALISANLAVLNKRAGLGGSAVFMCVTALSDVLTLNFFWLVRDEGSWLEIGTGISHFCIGGALGVFLAALEGMGDWWGRGVVVKVEEKRE</sequence>
<dbReference type="Pfam" id="PF04987">
    <property type="entry name" value="PigN"/>
    <property type="match status" value="1"/>
</dbReference>
<dbReference type="FunFam" id="3.40.720.10:FF:000015">
    <property type="entry name" value="GPI ethanolamine phosphate transferase 1"/>
    <property type="match status" value="1"/>
</dbReference>
<dbReference type="PANTHER" id="PTHR12250:SF0">
    <property type="entry name" value="GPI ETHANOLAMINE PHOSPHATE TRANSFERASE 1"/>
    <property type="match status" value="1"/>
</dbReference>
<feature type="transmembrane region" description="Helical" evidence="14">
    <location>
        <begin position="491"/>
        <end position="510"/>
    </location>
</feature>
<comment type="subcellular location">
    <subcellularLocation>
        <location evidence="1 14">Endoplasmic reticulum membrane</location>
        <topology evidence="1 14">Multi-pass membrane protein</topology>
    </subcellularLocation>
</comment>
<dbReference type="SUPFAM" id="SSF53649">
    <property type="entry name" value="Alkaline phosphatase-like"/>
    <property type="match status" value="1"/>
</dbReference>
<dbReference type="CDD" id="cd16020">
    <property type="entry name" value="GPI_EPT_1"/>
    <property type="match status" value="1"/>
</dbReference>
<keyword evidence="11" id="KW-0325">Glycoprotein</keyword>
<evidence type="ECO:0000256" key="1">
    <source>
        <dbReference type="ARBA" id="ARBA00004477"/>
    </source>
</evidence>
<organism evidence="16 17">
    <name type="scientific">Sphaerosporella brunnea</name>
    <dbReference type="NCBI Taxonomy" id="1250544"/>
    <lineage>
        <taxon>Eukaryota</taxon>
        <taxon>Fungi</taxon>
        <taxon>Dikarya</taxon>
        <taxon>Ascomycota</taxon>
        <taxon>Pezizomycotina</taxon>
        <taxon>Pezizomycetes</taxon>
        <taxon>Pezizales</taxon>
        <taxon>Pyronemataceae</taxon>
        <taxon>Sphaerosporella</taxon>
    </lineage>
</organism>
<dbReference type="AlphaFoldDB" id="A0A5J5F4A0"/>
<name>A0A5J5F4A0_9PEZI</name>
<evidence type="ECO:0000313" key="16">
    <source>
        <dbReference type="EMBL" id="KAA8911033.1"/>
    </source>
</evidence>
<evidence type="ECO:0000256" key="4">
    <source>
        <dbReference type="ARBA" id="ARBA00020831"/>
    </source>
</evidence>
<proteinExistence type="inferred from homology"/>
<feature type="transmembrane region" description="Helical" evidence="14">
    <location>
        <begin position="743"/>
        <end position="760"/>
    </location>
</feature>
<dbReference type="Proteomes" id="UP000326924">
    <property type="component" value="Unassembled WGS sequence"/>
</dbReference>
<keyword evidence="10 14" id="KW-0472">Membrane</keyword>
<accession>A0A5J5F4A0</accession>
<protein>
    <recommendedName>
        <fullName evidence="4 14">GPI ethanolamine phosphate transferase 1</fullName>
        <ecNumber evidence="14">2.-.-.-</ecNumber>
    </recommendedName>
</protein>
<dbReference type="InParanoid" id="A0A5J5F4A0"/>
<dbReference type="EMBL" id="VXIS01000040">
    <property type="protein sequence ID" value="KAA8911033.1"/>
    <property type="molecule type" value="Genomic_DNA"/>
</dbReference>
<keyword evidence="8 14" id="KW-0256">Endoplasmic reticulum</keyword>
<comment type="pathway">
    <text evidence="2 14">Glycolipid biosynthesis; glycosylphosphatidylinositol-anchor biosynthesis.</text>
</comment>
<dbReference type="InterPro" id="IPR007070">
    <property type="entry name" value="GPI_EtnP_transferase_1"/>
</dbReference>
<evidence type="ECO:0000259" key="15">
    <source>
        <dbReference type="Pfam" id="PF04987"/>
    </source>
</evidence>
<feature type="transmembrane region" description="Helical" evidence="14">
    <location>
        <begin position="6"/>
        <end position="30"/>
    </location>
</feature>
<dbReference type="InterPro" id="IPR037671">
    <property type="entry name" value="PIGN_N"/>
</dbReference>
<reference evidence="16 17" key="1">
    <citation type="submission" date="2019-09" db="EMBL/GenBank/DDBJ databases">
        <title>Draft genome of the ectomycorrhizal ascomycete Sphaerosporella brunnea.</title>
        <authorList>
            <consortium name="DOE Joint Genome Institute"/>
            <person name="Benucci G.M."/>
            <person name="Marozzi G."/>
            <person name="Antonielli L."/>
            <person name="Sanchez S."/>
            <person name="Marco P."/>
            <person name="Wang X."/>
            <person name="Falini L.B."/>
            <person name="Barry K."/>
            <person name="Haridas S."/>
            <person name="Lipzen A."/>
            <person name="Labutti K."/>
            <person name="Grigoriev I.V."/>
            <person name="Murat C."/>
            <person name="Martin F."/>
            <person name="Albertini E."/>
            <person name="Donnini D."/>
            <person name="Bonito G."/>
        </authorList>
    </citation>
    <scope>NUCLEOTIDE SEQUENCE [LARGE SCALE GENOMIC DNA]</scope>
    <source>
        <strain evidence="16 17">Sb_GMNB300</strain>
    </source>
</reference>
<dbReference type="InterPro" id="IPR002591">
    <property type="entry name" value="Phosphodiest/P_Trfase"/>
</dbReference>
<evidence type="ECO:0000256" key="12">
    <source>
        <dbReference type="ARBA" id="ARBA00023316"/>
    </source>
</evidence>
<dbReference type="GO" id="GO:0051377">
    <property type="term" value="F:mannose-ethanolamine phosphotransferase activity"/>
    <property type="evidence" value="ECO:0007669"/>
    <property type="project" value="UniProtKB-UniRule"/>
</dbReference>
<evidence type="ECO:0000256" key="3">
    <source>
        <dbReference type="ARBA" id="ARBA00008400"/>
    </source>
</evidence>
<evidence type="ECO:0000256" key="9">
    <source>
        <dbReference type="ARBA" id="ARBA00022989"/>
    </source>
</evidence>
<dbReference type="GO" id="GO:0005789">
    <property type="term" value="C:endoplasmic reticulum membrane"/>
    <property type="evidence" value="ECO:0007669"/>
    <property type="project" value="UniProtKB-SubCell"/>
</dbReference>
<keyword evidence="5 14" id="KW-0337">GPI-anchor biosynthesis</keyword>
<dbReference type="GO" id="GO:0006506">
    <property type="term" value="P:GPI anchor biosynthetic process"/>
    <property type="evidence" value="ECO:0007669"/>
    <property type="project" value="UniProtKB-UniPathway"/>
</dbReference>
<evidence type="ECO:0000256" key="7">
    <source>
        <dbReference type="ARBA" id="ARBA00022692"/>
    </source>
</evidence>
<evidence type="ECO:0000256" key="13">
    <source>
        <dbReference type="ARBA" id="ARBA00024850"/>
    </source>
</evidence>
<evidence type="ECO:0000256" key="14">
    <source>
        <dbReference type="RuleBase" id="RU367138"/>
    </source>
</evidence>
<feature type="transmembrane region" description="Helical" evidence="14">
    <location>
        <begin position="634"/>
        <end position="658"/>
    </location>
</feature>
<gene>
    <name evidence="16" type="ORF">FN846DRAFT_774540</name>
</gene>
<feature type="transmembrane region" description="Helical" evidence="14">
    <location>
        <begin position="802"/>
        <end position="823"/>
    </location>
</feature>
<keyword evidence="7 14" id="KW-0812">Transmembrane</keyword>
<dbReference type="EC" id="2.-.-.-" evidence="14"/>
<feature type="transmembrane region" description="Helical" evidence="14">
    <location>
        <begin position="609"/>
        <end position="628"/>
    </location>
</feature>
<evidence type="ECO:0000256" key="5">
    <source>
        <dbReference type="ARBA" id="ARBA00022502"/>
    </source>
</evidence>
<dbReference type="Gene3D" id="3.40.720.10">
    <property type="entry name" value="Alkaline Phosphatase, subunit A"/>
    <property type="match status" value="1"/>
</dbReference>
<feature type="transmembrane region" description="Helical" evidence="14">
    <location>
        <begin position="766"/>
        <end position="782"/>
    </location>
</feature>
<evidence type="ECO:0000256" key="6">
    <source>
        <dbReference type="ARBA" id="ARBA00022679"/>
    </source>
</evidence>
<comment type="similarity">
    <text evidence="3 14">Belongs to the PIGG/PIGN/PIGO family. PIGN subfamily.</text>
</comment>
<feature type="transmembrane region" description="Helical" evidence="14">
    <location>
        <begin position="877"/>
        <end position="897"/>
    </location>
</feature>
<comment type="function">
    <text evidence="13 14">Ethanolamine phosphate transferase involved in glycosylphosphatidylinositol-anchor biosynthesis. Transfers ethanolamine phosphate to the first alpha-1,4-linked mannose of the glycosylphosphatidylinositol precursor of GPI-anchor.</text>
</comment>
<feature type="domain" description="GPI ethanolamine phosphate transferase 1 C-terminal" evidence="15">
    <location>
        <begin position="443"/>
        <end position="902"/>
    </location>
</feature>
<evidence type="ECO:0000256" key="11">
    <source>
        <dbReference type="ARBA" id="ARBA00023180"/>
    </source>
</evidence>
<feature type="transmembrane region" description="Helical" evidence="14">
    <location>
        <begin position="718"/>
        <end position="736"/>
    </location>
</feature>
<evidence type="ECO:0000256" key="8">
    <source>
        <dbReference type="ARBA" id="ARBA00022824"/>
    </source>
</evidence>
<dbReference type="InterPro" id="IPR017850">
    <property type="entry name" value="Alkaline_phosphatase_core_sf"/>
</dbReference>
<keyword evidence="12" id="KW-0961">Cell wall biogenesis/degradation</keyword>
<dbReference type="GO" id="GO:0071555">
    <property type="term" value="P:cell wall organization"/>
    <property type="evidence" value="ECO:0007669"/>
    <property type="project" value="UniProtKB-KW"/>
</dbReference>
<keyword evidence="6 14" id="KW-0808">Transferase</keyword>
<keyword evidence="9 14" id="KW-1133">Transmembrane helix</keyword>
<comment type="caution">
    <text evidence="16">The sequence shown here is derived from an EMBL/GenBank/DDBJ whole genome shotgun (WGS) entry which is preliminary data.</text>
</comment>
<dbReference type="UniPathway" id="UPA00196"/>